<dbReference type="InterPro" id="IPR005123">
    <property type="entry name" value="Oxoglu/Fe-dep_dioxygenase_dom"/>
</dbReference>
<dbReference type="InterPro" id="IPR006620">
    <property type="entry name" value="Pro_4_hyd_alph"/>
</dbReference>
<dbReference type="EMBL" id="CP133548">
    <property type="protein sequence ID" value="WMS87635.1"/>
    <property type="molecule type" value="Genomic_DNA"/>
</dbReference>
<comment type="cofactor">
    <cofactor evidence="1">
        <name>L-ascorbate</name>
        <dbReference type="ChEBI" id="CHEBI:38290"/>
    </cofactor>
</comment>
<dbReference type="PANTHER" id="PTHR10869:SF246">
    <property type="entry name" value="TRANSMEMBRANE PROLYL 4-HYDROXYLASE"/>
    <property type="match status" value="1"/>
</dbReference>
<dbReference type="GO" id="GO:0005506">
    <property type="term" value="F:iron ion binding"/>
    <property type="evidence" value="ECO:0007669"/>
    <property type="project" value="InterPro"/>
</dbReference>
<evidence type="ECO:0000256" key="1">
    <source>
        <dbReference type="ARBA" id="ARBA00001961"/>
    </source>
</evidence>
<dbReference type="InterPro" id="IPR044862">
    <property type="entry name" value="Pro_4_hyd_alph_FE2OG_OXY"/>
</dbReference>
<feature type="domain" description="Fe2OG dioxygenase" evidence="7">
    <location>
        <begin position="85"/>
        <end position="176"/>
    </location>
</feature>
<evidence type="ECO:0000259" key="7">
    <source>
        <dbReference type="PROSITE" id="PS51471"/>
    </source>
</evidence>
<dbReference type="SUPFAM" id="SSF51197">
    <property type="entry name" value="Clavaminate synthase-like"/>
    <property type="match status" value="1"/>
</dbReference>
<reference evidence="8 9" key="1">
    <citation type="submission" date="2023-08" db="EMBL/GenBank/DDBJ databases">
        <title>Pleionea litopenaei sp. nov., isolated from stomach of juvenile Litopenaeus vannamei.</title>
        <authorList>
            <person name="Rho A.M."/>
            <person name="Hwang C.Y."/>
        </authorList>
    </citation>
    <scope>NUCLEOTIDE SEQUENCE [LARGE SCALE GENOMIC DNA]</scope>
    <source>
        <strain evidence="8 9">HL-JVS1</strain>
    </source>
</reference>
<dbReference type="Gene3D" id="2.60.120.620">
    <property type="entry name" value="q2cbj1_9rhob like domain"/>
    <property type="match status" value="1"/>
</dbReference>
<dbReference type="PANTHER" id="PTHR10869">
    <property type="entry name" value="PROLYL 4-HYDROXYLASE ALPHA SUBUNIT"/>
    <property type="match status" value="1"/>
</dbReference>
<gene>
    <name evidence="8" type="ORF">Q9312_01615</name>
</gene>
<evidence type="ECO:0000256" key="5">
    <source>
        <dbReference type="ARBA" id="ARBA00023002"/>
    </source>
</evidence>
<evidence type="ECO:0000256" key="6">
    <source>
        <dbReference type="ARBA" id="ARBA00023004"/>
    </source>
</evidence>
<name>A0AA51RU99_9GAMM</name>
<keyword evidence="3" id="KW-0847">Vitamin C</keyword>
<organism evidence="8 9">
    <name type="scientific">Pleionea litopenaei</name>
    <dbReference type="NCBI Taxonomy" id="3070815"/>
    <lineage>
        <taxon>Bacteria</taxon>
        <taxon>Pseudomonadati</taxon>
        <taxon>Pseudomonadota</taxon>
        <taxon>Gammaproteobacteria</taxon>
        <taxon>Oceanospirillales</taxon>
        <taxon>Pleioneaceae</taxon>
        <taxon>Pleionea</taxon>
    </lineage>
</organism>
<dbReference type="SMART" id="SM00702">
    <property type="entry name" value="P4Hc"/>
    <property type="match status" value="1"/>
</dbReference>
<dbReference type="InterPro" id="IPR045054">
    <property type="entry name" value="P4HA-like"/>
</dbReference>
<keyword evidence="2" id="KW-0479">Metal-binding</keyword>
<dbReference type="GO" id="GO:0031418">
    <property type="term" value="F:L-ascorbic acid binding"/>
    <property type="evidence" value="ECO:0007669"/>
    <property type="project" value="UniProtKB-KW"/>
</dbReference>
<dbReference type="KEGG" id="plei:Q9312_01615"/>
<evidence type="ECO:0000313" key="8">
    <source>
        <dbReference type="EMBL" id="WMS87635.1"/>
    </source>
</evidence>
<dbReference type="Proteomes" id="UP001239782">
    <property type="component" value="Chromosome"/>
</dbReference>
<keyword evidence="9" id="KW-1185">Reference proteome</keyword>
<keyword evidence="6" id="KW-0408">Iron</keyword>
<dbReference type="AlphaFoldDB" id="A0AA51RU99"/>
<keyword evidence="5" id="KW-0560">Oxidoreductase</keyword>
<dbReference type="Pfam" id="PF13640">
    <property type="entry name" value="2OG-FeII_Oxy_3"/>
    <property type="match status" value="1"/>
</dbReference>
<evidence type="ECO:0000256" key="3">
    <source>
        <dbReference type="ARBA" id="ARBA00022896"/>
    </source>
</evidence>
<evidence type="ECO:0000256" key="2">
    <source>
        <dbReference type="ARBA" id="ARBA00022723"/>
    </source>
</evidence>
<dbReference type="RefSeq" id="WP_309202777.1">
    <property type="nucleotide sequence ID" value="NZ_CP133548.1"/>
</dbReference>
<dbReference type="PROSITE" id="PS51471">
    <property type="entry name" value="FE2OG_OXY"/>
    <property type="match status" value="1"/>
</dbReference>
<protein>
    <submittedName>
        <fullName evidence="8">2OG-Fe(II) oxygenase</fullName>
    </submittedName>
</protein>
<accession>A0AA51RU99</accession>
<dbReference type="GO" id="GO:0004656">
    <property type="term" value="F:procollagen-proline 4-dioxygenase activity"/>
    <property type="evidence" value="ECO:0007669"/>
    <property type="project" value="TreeGrafter"/>
</dbReference>
<proteinExistence type="predicted"/>
<evidence type="ECO:0000313" key="9">
    <source>
        <dbReference type="Proteomes" id="UP001239782"/>
    </source>
</evidence>
<evidence type="ECO:0000256" key="4">
    <source>
        <dbReference type="ARBA" id="ARBA00022964"/>
    </source>
</evidence>
<sequence>MIKYDNGVFVVNDFLTPKECSDLIARSEQIGYQRSKIQSSLGEVESTSIRNNERILFDDFDLAKELFNKLEEYLPKDIDSWVPSGLNEKFRFYRYEGDQYFNWHVDGSFKRDYFEVSKLTMLIYLNNDFGDGETEFDDMKIQPKTGMLMVFPHKLRHQGVSPTDGVKYVLRTDVMYSKP</sequence>
<keyword evidence="4" id="KW-0223">Dioxygenase</keyword>